<sequence>MADTGEWTSHGSAWLASSALLRRRNGLADVADRQCWAGLWLINGRLGGGGVLVWLTGGEGWLLALTEQSVNSQANRQVGLRLTRGKWDCWRDGLGWPAHWSRRGLSWA</sequence>
<comment type="caution">
    <text evidence="1">The sequence shown here is derived from an EMBL/GenBank/DDBJ whole genome shotgun (WGS) entry which is preliminary data.</text>
</comment>
<reference evidence="1" key="1">
    <citation type="submission" date="2023-07" db="EMBL/GenBank/DDBJ databases">
        <title>draft genome sequence of fig (Ficus carica).</title>
        <authorList>
            <person name="Takahashi T."/>
            <person name="Nishimura K."/>
        </authorList>
    </citation>
    <scope>NUCLEOTIDE SEQUENCE</scope>
</reference>
<keyword evidence="2" id="KW-1185">Reference proteome</keyword>
<protein>
    <submittedName>
        <fullName evidence="1">Uncharacterized protein</fullName>
    </submittedName>
</protein>
<dbReference type="Proteomes" id="UP001187192">
    <property type="component" value="Unassembled WGS sequence"/>
</dbReference>
<dbReference type="EMBL" id="BTGU01000078">
    <property type="protein sequence ID" value="GMN58501.1"/>
    <property type="molecule type" value="Genomic_DNA"/>
</dbReference>
<proteinExistence type="predicted"/>
<organism evidence="1 2">
    <name type="scientific">Ficus carica</name>
    <name type="common">Common fig</name>
    <dbReference type="NCBI Taxonomy" id="3494"/>
    <lineage>
        <taxon>Eukaryota</taxon>
        <taxon>Viridiplantae</taxon>
        <taxon>Streptophyta</taxon>
        <taxon>Embryophyta</taxon>
        <taxon>Tracheophyta</taxon>
        <taxon>Spermatophyta</taxon>
        <taxon>Magnoliopsida</taxon>
        <taxon>eudicotyledons</taxon>
        <taxon>Gunneridae</taxon>
        <taxon>Pentapetalae</taxon>
        <taxon>rosids</taxon>
        <taxon>fabids</taxon>
        <taxon>Rosales</taxon>
        <taxon>Moraceae</taxon>
        <taxon>Ficeae</taxon>
        <taxon>Ficus</taxon>
    </lineage>
</organism>
<dbReference type="AlphaFoldDB" id="A0AA88DNB3"/>
<gene>
    <name evidence="1" type="ORF">TIFTF001_027605</name>
</gene>
<evidence type="ECO:0000313" key="2">
    <source>
        <dbReference type="Proteomes" id="UP001187192"/>
    </source>
</evidence>
<name>A0AA88DNB3_FICCA</name>
<evidence type="ECO:0000313" key="1">
    <source>
        <dbReference type="EMBL" id="GMN58501.1"/>
    </source>
</evidence>
<accession>A0AA88DNB3</accession>